<name>A0A0S2KHG0_9GAMM</name>
<dbReference type="OrthoDB" id="9808588at2"/>
<dbReference type="SUPFAM" id="SSF58104">
    <property type="entry name" value="Methyl-accepting chemotaxis protein (MCP) signaling domain"/>
    <property type="match status" value="1"/>
</dbReference>
<keyword evidence="10" id="KW-1185">Reference proteome</keyword>
<evidence type="ECO:0000256" key="2">
    <source>
        <dbReference type="ARBA" id="ARBA00022692"/>
    </source>
</evidence>
<dbReference type="Gene3D" id="1.20.120.30">
    <property type="entry name" value="Aspartate receptor, ligand-binding domain"/>
    <property type="match status" value="1"/>
</dbReference>
<dbReference type="Gene3D" id="6.10.250.3200">
    <property type="match status" value="1"/>
</dbReference>
<dbReference type="PANTHER" id="PTHR32089">
    <property type="entry name" value="METHYL-ACCEPTING CHEMOTAXIS PROTEIN MCPB"/>
    <property type="match status" value="1"/>
</dbReference>
<proteinExistence type="predicted"/>
<dbReference type="AlphaFoldDB" id="A0A0S2KHG0"/>
<dbReference type="Proteomes" id="UP000065641">
    <property type="component" value="Chromosome"/>
</dbReference>
<protein>
    <submittedName>
        <fullName evidence="9">Methyl-accepting chemotaxis sensory transducer</fullName>
    </submittedName>
</protein>
<dbReference type="InterPro" id="IPR004089">
    <property type="entry name" value="MCPsignal_dom"/>
</dbReference>
<evidence type="ECO:0000313" key="9">
    <source>
        <dbReference type="EMBL" id="ALO47460.1"/>
    </source>
</evidence>
<evidence type="ECO:0000256" key="7">
    <source>
        <dbReference type="SAM" id="Coils"/>
    </source>
</evidence>
<dbReference type="GO" id="GO:0006935">
    <property type="term" value="P:chemotaxis"/>
    <property type="evidence" value="ECO:0007669"/>
    <property type="project" value="UniProtKB-ARBA"/>
</dbReference>
<dbReference type="SMART" id="SM00283">
    <property type="entry name" value="MA"/>
    <property type="match status" value="1"/>
</dbReference>
<keyword evidence="3" id="KW-1133">Transmembrane helix</keyword>
<evidence type="ECO:0000256" key="3">
    <source>
        <dbReference type="ARBA" id="ARBA00022989"/>
    </source>
</evidence>
<evidence type="ECO:0000256" key="5">
    <source>
        <dbReference type="ARBA" id="ARBA00023224"/>
    </source>
</evidence>
<comment type="subcellular location">
    <subcellularLocation>
        <location evidence="1">Membrane</location>
    </subcellularLocation>
</comment>
<dbReference type="PROSITE" id="PS50111">
    <property type="entry name" value="CHEMOTAXIS_TRANSDUC_2"/>
    <property type="match status" value="1"/>
</dbReference>
<evidence type="ECO:0000259" key="8">
    <source>
        <dbReference type="PROSITE" id="PS50111"/>
    </source>
</evidence>
<feature type="coiled-coil region" evidence="7">
    <location>
        <begin position="8"/>
        <end position="56"/>
    </location>
</feature>
<keyword evidence="2" id="KW-0812">Transmembrane</keyword>
<accession>A0A0S2KHG0</accession>
<dbReference type="Pfam" id="PF00015">
    <property type="entry name" value="MCPsignal"/>
    <property type="match status" value="1"/>
</dbReference>
<dbReference type="GO" id="GO:0016020">
    <property type="term" value="C:membrane"/>
    <property type="evidence" value="ECO:0007669"/>
    <property type="project" value="UniProtKB-SubCell"/>
</dbReference>
<gene>
    <name evidence="9" type="ORF">PS2015_2829</name>
</gene>
<keyword evidence="7" id="KW-0175">Coiled coil</keyword>
<feature type="domain" description="Methyl-accepting transducer" evidence="8">
    <location>
        <begin position="66"/>
        <end position="251"/>
    </location>
</feature>
<organism evidence="9 10">
    <name type="scientific">Pseudohongiella spirulinae</name>
    <dbReference type="NCBI Taxonomy" id="1249552"/>
    <lineage>
        <taxon>Bacteria</taxon>
        <taxon>Pseudomonadati</taxon>
        <taxon>Pseudomonadota</taxon>
        <taxon>Gammaproteobacteria</taxon>
        <taxon>Pseudomonadales</taxon>
        <taxon>Pseudohongiellaceae</taxon>
        <taxon>Pseudohongiella</taxon>
    </lineage>
</organism>
<dbReference type="PANTHER" id="PTHR32089:SF70">
    <property type="entry name" value="ENERGY TAXIS MODULATING METHYL ACCEPTING SENSORY TRANSDUCER"/>
    <property type="match status" value="1"/>
</dbReference>
<dbReference type="STRING" id="1249552.PS2015_2829"/>
<reference evidence="9 10" key="1">
    <citation type="submission" date="2015-11" db="EMBL/GenBank/DDBJ databases">
        <authorList>
            <person name="Zhang Y."/>
            <person name="Guo Z."/>
        </authorList>
    </citation>
    <scope>NUCLEOTIDE SEQUENCE [LARGE SCALE GENOMIC DNA]</scope>
    <source>
        <strain evidence="9 10">KCTC 32221</strain>
    </source>
</reference>
<evidence type="ECO:0000313" key="10">
    <source>
        <dbReference type="Proteomes" id="UP000065641"/>
    </source>
</evidence>
<dbReference type="EMBL" id="CP013189">
    <property type="protein sequence ID" value="ALO47460.1"/>
    <property type="molecule type" value="Genomic_DNA"/>
</dbReference>
<dbReference type="InterPro" id="IPR025991">
    <property type="entry name" value="Chemoreceptor_zinc-bind_dom"/>
</dbReference>
<evidence type="ECO:0000256" key="1">
    <source>
        <dbReference type="ARBA" id="ARBA00004370"/>
    </source>
</evidence>
<evidence type="ECO:0000256" key="6">
    <source>
        <dbReference type="PROSITE-ProRule" id="PRU00284"/>
    </source>
</evidence>
<evidence type="ECO:0000256" key="4">
    <source>
        <dbReference type="ARBA" id="ARBA00023136"/>
    </source>
</evidence>
<dbReference type="PATRIC" id="fig|1249552.3.peg.2856"/>
<keyword evidence="4" id="KW-0472">Membrane</keyword>
<dbReference type="Pfam" id="PF13682">
    <property type="entry name" value="CZB"/>
    <property type="match status" value="1"/>
</dbReference>
<keyword evidence="5 6" id="KW-0807">Transducer</keyword>
<sequence>MFIKKSRYLELQEECEQLSRQNKEQQQELQQRDNRIAELESELAEYSRDYEDIGVMRMAIDGLKPLNEIRGRIAALANHLLTEKDNIASSASIYDQSSGNMVSLMSGLNKVNDEVEQTYQGVSRLRGSADEITKFVGIINNISEQTNLLALNAAIEAARAGEQGRGFAVVADEVRTLAQRAGEASAEISKLVAAIDTNTQEADKNMASTLNHCAAMMEDATDTSQSLERLIEHSRSMHSTITSEAMASFLETVKLDHMVWKQVIYDRWLSNQPANEEIADHHQCRLGKWYYQGQGAEQFSHLDGYAALETPHAGVHNGGREALTLRVSGDLKGSINAIGQMEKASDETMRHLARLGDQIGIS</sequence>
<dbReference type="GO" id="GO:0007165">
    <property type="term" value="P:signal transduction"/>
    <property type="evidence" value="ECO:0007669"/>
    <property type="project" value="UniProtKB-KW"/>
</dbReference>
<dbReference type="KEGG" id="pspi:PS2015_2829"/>